<dbReference type="Gene3D" id="2.40.10.220">
    <property type="entry name" value="predicted glycosyltransferase like domains"/>
    <property type="match status" value="1"/>
</dbReference>
<evidence type="ECO:0000313" key="3">
    <source>
        <dbReference type="Proteomes" id="UP001165342"/>
    </source>
</evidence>
<gene>
    <name evidence="2" type="ORF">LZ538_00755</name>
</gene>
<organism evidence="2 3">
    <name type="scientific">Sphingomonas hankyongi</name>
    <dbReference type="NCBI Taxonomy" id="2908209"/>
    <lineage>
        <taxon>Bacteria</taxon>
        <taxon>Pseudomonadati</taxon>
        <taxon>Pseudomonadota</taxon>
        <taxon>Alphaproteobacteria</taxon>
        <taxon>Sphingomonadales</taxon>
        <taxon>Sphingomonadaceae</taxon>
        <taxon>Sphingomonas</taxon>
    </lineage>
</organism>
<evidence type="ECO:0000259" key="1">
    <source>
        <dbReference type="Pfam" id="PF07238"/>
    </source>
</evidence>
<dbReference type="SUPFAM" id="SSF141371">
    <property type="entry name" value="PilZ domain-like"/>
    <property type="match status" value="2"/>
</dbReference>
<dbReference type="EMBL" id="JAMGBE010000001">
    <property type="protein sequence ID" value="MCL6728585.1"/>
    <property type="molecule type" value="Genomic_DNA"/>
</dbReference>
<dbReference type="Proteomes" id="UP001165342">
    <property type="component" value="Unassembled WGS sequence"/>
</dbReference>
<dbReference type="InterPro" id="IPR009875">
    <property type="entry name" value="PilZ_domain"/>
</dbReference>
<feature type="domain" description="PilZ" evidence="1">
    <location>
        <begin position="169"/>
        <end position="243"/>
    </location>
</feature>
<name>A0ABT0RZ64_9SPHN</name>
<reference evidence="2" key="1">
    <citation type="submission" date="2022-05" db="EMBL/GenBank/DDBJ databases">
        <authorList>
            <person name="Jo J.-H."/>
            <person name="Im W.-T."/>
        </authorList>
    </citation>
    <scope>NUCLEOTIDE SEQUENCE</scope>
    <source>
        <strain evidence="2">SE220</strain>
    </source>
</reference>
<dbReference type="Pfam" id="PF07238">
    <property type="entry name" value="PilZ"/>
    <property type="match status" value="2"/>
</dbReference>
<comment type="caution">
    <text evidence="2">The sequence shown here is derived from an EMBL/GenBank/DDBJ whole genome shotgun (WGS) entry which is preliminary data.</text>
</comment>
<protein>
    <submittedName>
        <fullName evidence="2">PilZ domain-containing protein</fullName>
    </submittedName>
</protein>
<evidence type="ECO:0000313" key="2">
    <source>
        <dbReference type="EMBL" id="MCL6728585.1"/>
    </source>
</evidence>
<sequence length="300" mass="33356">MNIRAKVFGGKAEKPEAVLAAKKPKGAQTDLLHSVAVRREETRRGNTRVADRHRLADEQASVIHGEQSFLVELVNVSGGGAMISASFEPMLWDRVDLHLGDGGVIEAVVRWLKGDRIGLEFAHETRIECSPDEQAAILRDTITRSFPNLEFEAPDARPQQEADVGEEGRRERRHPLIWTAQLHHDYQTAQVRLRNISATGALIECDAPPRVGAEPLLDFGEAGTVFATVSWVVGDQAGLRFHSPFDLSLLARSRPDVAPVRWDRPDYLGSSPAADSPWAEEWGRMSLSELRDELEGFMKR</sequence>
<accession>A0ABT0RZ64</accession>
<feature type="domain" description="PilZ" evidence="1">
    <location>
        <begin position="55"/>
        <end position="124"/>
    </location>
</feature>
<keyword evidence="3" id="KW-1185">Reference proteome</keyword>
<proteinExistence type="predicted"/>
<dbReference type="RefSeq" id="WP_249830093.1">
    <property type="nucleotide sequence ID" value="NZ_JAMGBE010000001.1"/>
</dbReference>